<dbReference type="Proteomes" id="UP000503405">
    <property type="component" value="Segment"/>
</dbReference>
<evidence type="ECO:0000313" key="2">
    <source>
        <dbReference type="Proteomes" id="UP000503405"/>
    </source>
</evidence>
<evidence type="ECO:0000313" key="1">
    <source>
        <dbReference type="EMBL" id="QIW89823.1"/>
    </source>
</evidence>
<organism evidence="1 2">
    <name type="scientific">Bacillus phage Izhevsk</name>
    <dbReference type="NCBI Taxonomy" id="2724322"/>
    <lineage>
        <taxon>Viruses</taxon>
        <taxon>Duplodnaviria</taxon>
        <taxon>Heunggongvirae</taxon>
        <taxon>Uroviricota</taxon>
        <taxon>Caudoviricetes</taxon>
        <taxon>Joanripponvirinae</taxon>
        <taxon>Tsamsavirus</taxon>
        <taxon>Tsamsavirus izhevsk</taxon>
    </lineage>
</organism>
<accession>A0A6H0X696</accession>
<gene>
    <name evidence="1" type="ORF">Izhevsk_142</name>
</gene>
<proteinExistence type="predicted"/>
<protein>
    <submittedName>
        <fullName evidence="1">Uncharacterized protein</fullName>
    </submittedName>
</protein>
<sequence length="87" mass="10027">MFKDWTDEKLKEEIEDGLRGYAVKKKGDKQNEVAHYDEQIAEKMKEINQLQWEREVSLGDIAEWDAVIARIDALVPPVVEPSPETGE</sequence>
<reference evidence="1 2" key="1">
    <citation type="submission" date="2020-03" db="EMBL/GenBank/DDBJ databases">
        <authorList>
            <person name="Skorynina A."/>
            <person name="Kazantseva O."/>
            <person name="Baycher S."/>
            <person name="Piligrimova E."/>
            <person name="Kuliabin V."/>
            <person name="Shadrin A."/>
        </authorList>
    </citation>
    <scope>NUCLEOTIDE SEQUENCE [LARGE SCALE GENOMIC DNA]</scope>
</reference>
<keyword evidence="2" id="KW-1185">Reference proteome</keyword>
<dbReference type="EMBL" id="MT254578">
    <property type="protein sequence ID" value="QIW89823.1"/>
    <property type="molecule type" value="Genomic_DNA"/>
</dbReference>
<name>A0A6H0X696_9CAUD</name>